<feature type="compositionally biased region" description="Low complexity" evidence="1">
    <location>
        <begin position="663"/>
        <end position="676"/>
    </location>
</feature>
<feature type="compositionally biased region" description="Acidic residues" evidence="1">
    <location>
        <begin position="767"/>
        <end position="789"/>
    </location>
</feature>
<dbReference type="EMBL" id="CP063408">
    <property type="protein sequence ID" value="QSZ33758.1"/>
    <property type="molecule type" value="Genomic_DNA"/>
</dbReference>
<feature type="compositionally biased region" description="Low complexity" evidence="1">
    <location>
        <begin position="70"/>
        <end position="96"/>
    </location>
</feature>
<keyword evidence="3" id="KW-1185">Reference proteome</keyword>
<feature type="region of interest" description="Disordered" evidence="1">
    <location>
        <begin position="659"/>
        <end position="706"/>
    </location>
</feature>
<feature type="region of interest" description="Disordered" evidence="1">
    <location>
        <begin position="1"/>
        <end position="119"/>
    </location>
</feature>
<dbReference type="PANTHER" id="PTHR42064:SF1">
    <property type="entry name" value="YALI0F28677P"/>
    <property type="match status" value="1"/>
</dbReference>
<sequence>MMQMQRSSSLPGPGHASPPVSPTITHVSSRSPTPSPPEKAGLPQLHRYQSRSPQRPVTSYKNLPNDGDTRWSSARDSSRSTSPSPSPSPTTAQDAPGAIDRSSTPTPHNKQESIAPMKMPQPLLQDVSQYMNTQISAITAMTTNTSLEELAHLVRLSTYQEKKRAHSRIRLQRSLVSTALSARLARCGELAHRTLVDHFRTDEKKNFASLYSAIHDVRNSCDASRRFALLEPDFDNGRSSIPGAEDTGPMLNFLHEIPQRSRDCLLNFLTQIRTNSDYLASRIASLTPTELSALTNFHQGLEAIDSVLPFHTRSKGYSANAHRNYSHIPSAVERLLSFQRHDPLSALIHTCFANSAGPDSLEDLRRTDVWATACARLITESKSGTDPFICSVLNVWTTMRDWSGRSNMEWYLMKILEDGAFLLEKAEDQAGTRIHVEPRNAKDSIAADEFYDAAIHGLFDIIDDPGAGGIPEGLIELGNAILRKLDPKRHGPTRRFLVSKWLFSVFLLNAIIHPESYGMMSEYHVTEYGRQKILKEVAMRAQRLVVDMTWNKSSPPPAIKAHIENIMARFRSTRPSKCIAKLLPARSITSLRETAEVHPYLVLAPADFITMVNALFPERRPPSSFSTKDSHLSGLRSTASSVSGMSAISVLIPHPHTRETLDSASIMSNSGSSTISDATTSREPLLNETSSTQQRASSISMSSIRQHQRLSYYEDDGFELREALQEMSRALSSDTTSGVCHPCAERWAVLFMTPDGQGLSSQMLHDDDYDDDDGDDEEGTSSSDTDEDGSGFRSDLDKDYHQLRSSILKLVEDYEIPESLDSRSESKTFSNRTSALETPRRKDVGMSKSLAQTQSRNPYRTCDQSPRMDKTFKATETKYARQGAETEPETSSILIPMLEAAESQCKAQSDFINAHLYWKTLRQLNQMSSTSLKKDGFASLLTILSRGPRDCIRRSTSAIEEYDAWLVWLKQSQERHDVTIESMMKRLKALRDKMWYVTDVRNSAAYEGARNIAIALKCMASPKKVSHLEKSNARSRNNPKPLANNFLLKTEAQVMDMMAASEDQGGPNKLSDEQAEKTLRWLSQFGIENFCKGEERIHRFSLEIEECINKLVGDNLMEGPVLWSSELYNRDKRILDSGKQKGDVSFNSFGSLNLSGEDISDTDSIRRGLRSTDFNRPGFHDLRAMSNRNNSQHSFSSGRFSTLRINPPGDLMDSQDYFGMASPVLTIDSATTFWSPFQTRAQSPTTSVSSHRPGTASSTNETVMLKDDNSNAAKQRFLTDLKQTLTSLLLSDLGTLVFARGSETDAWFSGSIGQDCIERRDRADRKARKKTRKRVIEKKKSFGDLRGAQRIEQPPMERQDSSHGEKTEKSSASSDRSLPETGASENRSTTGSSSTSDSIGGTRPRKGTMKATKESDNLEFPYRMAFQRLLRMFSIHPNPYAKLNALYELEHLIIAYLTPSNTRRSRVRQESIPTSPQPPEISHHDAFGSTDATAAIPRAKTLGEAIENCKERRSHTLSQTENPLPINRNDERYSSSNLPTPASTDMIVDVLQDLFRDPEMRPKTLFRDLQFIASFVPAATLDKTERGKAFWDAGLAALSLKQDVCRTLIEIADEIVVHYTQTRKTTTAVSDSSSLNGELMKYSMQDAANMWTITAKEGDPVAERELAIFYLTHPELVERITAPLSKPRETFKAQVMEMHQGKEGVVTERDRERSDPATMCVAYHWMELSALGEDELAKKYLRQREELNAIP</sequence>
<feature type="region of interest" description="Disordered" evidence="1">
    <location>
        <begin position="1242"/>
        <end position="1264"/>
    </location>
</feature>
<name>A0A8A3PF25_9HELO</name>
<proteinExistence type="predicted"/>
<feature type="compositionally biased region" description="Polar residues" evidence="1">
    <location>
        <begin position="1242"/>
        <end position="1262"/>
    </location>
</feature>
<feature type="compositionally biased region" description="Polar residues" evidence="1">
    <location>
        <begin position="22"/>
        <end position="32"/>
    </location>
</feature>
<reference evidence="2" key="1">
    <citation type="submission" date="2020-10" db="EMBL/GenBank/DDBJ databases">
        <title>Genome Sequence of Monilinia vaccinii-corymbosi Sheds Light on Mummy Berry Disease Infection of Blueberry and Mating Type.</title>
        <authorList>
            <person name="Yow A.G."/>
            <person name="Zhang Y."/>
            <person name="Bansal K."/>
            <person name="Eacker S.M."/>
            <person name="Sullivan S."/>
            <person name="Liachko I."/>
            <person name="Cubeta M.A."/>
            <person name="Rollins J.A."/>
            <person name="Ashrafi H."/>
        </authorList>
    </citation>
    <scope>NUCLEOTIDE SEQUENCE</scope>
    <source>
        <strain evidence="2">RL-1</strain>
    </source>
</reference>
<protein>
    <submittedName>
        <fullName evidence="2">Uncharacterized protein</fullName>
    </submittedName>
</protein>
<feature type="region of interest" description="Disordered" evidence="1">
    <location>
        <begin position="1511"/>
        <end position="1539"/>
    </location>
</feature>
<feature type="compositionally biased region" description="Polar residues" evidence="1">
    <location>
        <begin position="50"/>
        <end position="62"/>
    </location>
</feature>
<feature type="region of interest" description="Disordered" evidence="1">
    <location>
        <begin position="1321"/>
        <end position="1414"/>
    </location>
</feature>
<feature type="region of interest" description="Disordered" evidence="1">
    <location>
        <begin position="819"/>
        <end position="866"/>
    </location>
</feature>
<dbReference type="Proteomes" id="UP000672032">
    <property type="component" value="Chromosome 4"/>
</dbReference>
<feature type="compositionally biased region" description="Basic and acidic residues" evidence="1">
    <location>
        <begin position="1338"/>
        <end position="1369"/>
    </location>
</feature>
<gene>
    <name evidence="2" type="ORF">DSL72_005329</name>
</gene>
<feature type="compositionally biased region" description="Polar residues" evidence="1">
    <location>
        <begin position="1"/>
        <end position="10"/>
    </location>
</feature>
<evidence type="ECO:0000313" key="3">
    <source>
        <dbReference type="Proteomes" id="UP000672032"/>
    </source>
</evidence>
<feature type="compositionally biased region" description="Polar residues" evidence="1">
    <location>
        <begin position="677"/>
        <end position="705"/>
    </location>
</feature>
<dbReference type="OrthoDB" id="3548913at2759"/>
<feature type="compositionally biased region" description="Low complexity" evidence="1">
    <location>
        <begin position="1388"/>
        <end position="1402"/>
    </location>
</feature>
<feature type="region of interest" description="Disordered" evidence="1">
    <location>
        <begin position="758"/>
        <end position="797"/>
    </location>
</feature>
<evidence type="ECO:0000313" key="2">
    <source>
        <dbReference type="EMBL" id="QSZ33758.1"/>
    </source>
</evidence>
<evidence type="ECO:0000256" key="1">
    <source>
        <dbReference type="SAM" id="MobiDB-lite"/>
    </source>
</evidence>
<feature type="compositionally biased region" description="Basic residues" evidence="1">
    <location>
        <begin position="1325"/>
        <end position="1337"/>
    </location>
</feature>
<accession>A0A8A3PF25</accession>
<organism evidence="2 3">
    <name type="scientific">Monilinia vaccinii-corymbosi</name>
    <dbReference type="NCBI Taxonomy" id="61207"/>
    <lineage>
        <taxon>Eukaryota</taxon>
        <taxon>Fungi</taxon>
        <taxon>Dikarya</taxon>
        <taxon>Ascomycota</taxon>
        <taxon>Pezizomycotina</taxon>
        <taxon>Leotiomycetes</taxon>
        <taxon>Helotiales</taxon>
        <taxon>Sclerotiniaceae</taxon>
        <taxon>Monilinia</taxon>
    </lineage>
</organism>
<feature type="compositionally biased region" description="Polar residues" evidence="1">
    <location>
        <begin position="849"/>
        <end position="864"/>
    </location>
</feature>
<dbReference type="PANTHER" id="PTHR42064">
    <property type="entry name" value="YALI0F28677P"/>
    <property type="match status" value="1"/>
</dbReference>
<feature type="compositionally biased region" description="Polar residues" evidence="1">
    <location>
        <begin position="827"/>
        <end position="836"/>
    </location>
</feature>